<accession>E1LRC6</accession>
<evidence type="ECO:0000313" key="2">
    <source>
        <dbReference type="Proteomes" id="UP000003316"/>
    </source>
</evidence>
<reference evidence="1 2" key="1">
    <citation type="submission" date="2010-09" db="EMBL/GenBank/DDBJ databases">
        <authorList>
            <person name="Daugherty S.C."/>
            <person name="Tallon L.J."/>
            <person name="Jones K.M."/>
            <person name="Liu X."/>
            <person name="Kilian M."/>
            <person name="Tettelin H."/>
        </authorList>
    </citation>
    <scope>NUCLEOTIDE SEQUENCE [LARGE SCALE GENOMIC DNA]</scope>
    <source>
        <strain evidence="1 2">SK597</strain>
    </source>
</reference>
<dbReference type="RefSeq" id="WP_000683379.1">
    <property type="nucleotide sequence ID" value="NZ_AEDV01000027.1"/>
</dbReference>
<dbReference type="Proteomes" id="UP000003316">
    <property type="component" value="Unassembled WGS sequence"/>
</dbReference>
<organism evidence="1 2">
    <name type="scientific">Streptococcus mitis SK597</name>
    <dbReference type="NCBI Taxonomy" id="585204"/>
    <lineage>
        <taxon>Bacteria</taxon>
        <taxon>Bacillati</taxon>
        <taxon>Bacillota</taxon>
        <taxon>Bacilli</taxon>
        <taxon>Lactobacillales</taxon>
        <taxon>Streptococcaceae</taxon>
        <taxon>Streptococcus</taxon>
        <taxon>Streptococcus mitis group</taxon>
    </lineage>
</organism>
<comment type="caution">
    <text evidence="1">The sequence shown here is derived from an EMBL/GenBank/DDBJ whole genome shotgun (WGS) entry which is preliminary data.</text>
</comment>
<sequence>MKHVDDKLLLVAKKMCSPEVFKLYEFEYRNPQAVNFFNILFGTVYSPFESAIGLSMFEGYFPKNFYINFLYACTERVFGDEETFSRFIELTNLSIKFLEKSDNVSPDLSKITPIIEEILAEYNKLIDGYIQRGLLTEEAIQNKAII</sequence>
<proteinExistence type="predicted"/>
<dbReference type="AlphaFoldDB" id="E1LRC6"/>
<name>E1LRC6_STRMT</name>
<dbReference type="EMBL" id="AEDV01000027">
    <property type="protein sequence ID" value="EFO00949.1"/>
    <property type="molecule type" value="Genomic_DNA"/>
</dbReference>
<gene>
    <name evidence="1" type="ORF">SMSK597_0524</name>
</gene>
<evidence type="ECO:0000313" key="1">
    <source>
        <dbReference type="EMBL" id="EFO00949.1"/>
    </source>
</evidence>
<protein>
    <submittedName>
        <fullName evidence="1">Uncharacterized protein</fullName>
    </submittedName>
</protein>